<dbReference type="Pfam" id="PF07690">
    <property type="entry name" value="MFS_1"/>
    <property type="match status" value="1"/>
</dbReference>
<proteinExistence type="inferred from homology"/>
<dbReference type="GO" id="GO:0022857">
    <property type="term" value="F:transmembrane transporter activity"/>
    <property type="evidence" value="ECO:0007669"/>
    <property type="project" value="InterPro"/>
</dbReference>
<protein>
    <recommendedName>
        <fullName evidence="12">Major facilitator superfamily (MFS) profile domain-containing protein</fullName>
    </recommendedName>
</protein>
<evidence type="ECO:0000256" key="7">
    <source>
        <dbReference type="ARBA" id="ARBA00022989"/>
    </source>
</evidence>
<feature type="transmembrane region" description="Helical" evidence="11">
    <location>
        <begin position="137"/>
        <end position="156"/>
    </location>
</feature>
<dbReference type="OrthoDB" id="6846267at2759"/>
<dbReference type="PANTHER" id="PTHR23502">
    <property type="entry name" value="MAJOR FACILITATOR SUPERFAMILY"/>
    <property type="match status" value="1"/>
</dbReference>
<comment type="caution">
    <text evidence="13">The sequence shown here is derived from an EMBL/GenBank/DDBJ whole genome shotgun (WGS) entry which is preliminary data.</text>
</comment>
<accession>A0A395SY76</accession>
<dbReference type="Gene3D" id="3.40.50.1820">
    <property type="entry name" value="alpha/beta hydrolase"/>
    <property type="match status" value="1"/>
</dbReference>
<dbReference type="AlphaFoldDB" id="A0A395SY76"/>
<dbReference type="Pfam" id="PF00135">
    <property type="entry name" value="COesterase"/>
    <property type="match status" value="1"/>
</dbReference>
<feature type="transmembrane region" description="Helical" evidence="11">
    <location>
        <begin position="70"/>
        <end position="90"/>
    </location>
</feature>
<dbReference type="Proteomes" id="UP000266234">
    <property type="component" value="Unassembled WGS sequence"/>
</dbReference>
<keyword evidence="4" id="KW-1003">Cell membrane</keyword>
<dbReference type="InterPro" id="IPR029058">
    <property type="entry name" value="AB_hydrolase_fold"/>
</dbReference>
<evidence type="ECO:0000256" key="1">
    <source>
        <dbReference type="ARBA" id="ARBA00004651"/>
    </source>
</evidence>
<feature type="transmembrane region" description="Helical" evidence="11">
    <location>
        <begin position="226"/>
        <end position="247"/>
    </location>
</feature>
<feature type="transmembrane region" description="Helical" evidence="11">
    <location>
        <begin position="407"/>
        <end position="431"/>
    </location>
</feature>
<evidence type="ECO:0000259" key="12">
    <source>
        <dbReference type="PROSITE" id="PS50850"/>
    </source>
</evidence>
<sequence>MANNTIIEPHHLEYSWYQRISAVLGHSNIDTETILNQKVSGNGTEESPFHITFLPNDPQNAITFPRWRKWFFTGLQALVTLATTFASSAYSGGIKQVIEAFNVSTEVATLGISLYVLGFALGPLVWAPLSELYGRRIIFFLSFMAATAFSAGAAGADSISALLILRFLTGSIGSAPLSNAPGVIADMFEKSERGMAMCMFSGAPFLGPAIGPIAGGFLAQTEGWRWLHGLLAIFTGVTWIVATLFIPETYAPYILRKRAEKLSRVTGKKYISALDANRPPISTTHQLKAALTRPWVLMLKEPIVLITSIYISIIYGTMYMCFGAFPIIFQDGRGWSQGVGGLAFIGTVIGVVLAILSFVFEDKRYSEAARSRDAPLEPEDRLPPAMVGSILIPIGLFWFAWTSFPNVHWIVPITGTAFFAWGLVLVFMALLNYLIDSYVIFAASVMAANSALRSLFGAAFPLFTRQMYQNLGIHWASSIPAFLALACVPFPFLFFKYGQQIRLKCEYAAEAVRVFDKMKTQHVTVTEDDAMGEAEEMWRASRHCNRAKCYHGRPHCPGWAGDGEQTSNSYPVGIVAPIDNCGETSLVLLHPYQFCALMIGMKFLTNLSTLLALGPAQQVCAASQPSAEPYNLVNLEGYGRVSGTTINSTLTKKDLPDTVDAWLGVDYALQPTGHRRFQAADWPNPFKGIKRADNYGKTCIQEVTSRTPLESQSEACLNFNVFRTQGVPLSKKLPVLVWIHGGAFFSGSWASFDGAAFVASSKEPIVVVNFHYRVNSLGFLPSKLFQDEGLSNLGIRDQRLMLEFVQRHIGAFGGDKDAVTIGGRSAGGHSVGIHYFHNYGKDNKPLFARAIHQSGSVTSRAFPNATYPLYKTQYEEFMSYLGCNVKASNKAALKCLREADINKIRNISTKIFNDYNPVLTWPFQPVQGGPLFEKAGSQSGYDGTFFHVPTITSTVNDEGKFYTPGDLETNEEFLDYLHNISPALTQKDLSELSALYPDPAKHKDSPFANSPNSTQYNRISAAWSDYAYICPGQETAYRASTAGVPTWKVRFNTNNSFPDWKGIPHTADTAYTWDEQTTQYPEISHIYHGYLASFVATGDPNSHRYPGSPEWPAYKGSDEFPLQIVVQPGDTKVEKDDIRTEACLWWRDPEKASKLNK</sequence>
<dbReference type="EMBL" id="PXOG01000100">
    <property type="protein sequence ID" value="RGP77146.1"/>
    <property type="molecule type" value="Genomic_DNA"/>
</dbReference>
<dbReference type="InterPro" id="IPR002018">
    <property type="entry name" value="CarbesteraseB"/>
</dbReference>
<dbReference type="CDD" id="cd17323">
    <property type="entry name" value="MFS_Tpo1_MDR_like"/>
    <property type="match status" value="1"/>
</dbReference>
<feature type="transmembrane region" description="Helical" evidence="11">
    <location>
        <begin position="303"/>
        <end position="329"/>
    </location>
</feature>
<feature type="transmembrane region" description="Helical" evidence="11">
    <location>
        <begin position="110"/>
        <end position="130"/>
    </location>
</feature>
<evidence type="ECO:0000256" key="4">
    <source>
        <dbReference type="ARBA" id="ARBA00022475"/>
    </source>
</evidence>
<feature type="domain" description="Major facilitator superfamily (MFS) profile" evidence="12">
    <location>
        <begin position="72"/>
        <end position="499"/>
    </location>
</feature>
<evidence type="ECO:0000313" key="13">
    <source>
        <dbReference type="EMBL" id="RGP77146.1"/>
    </source>
</evidence>
<organism evidence="13 14">
    <name type="scientific">Fusarium longipes</name>
    <dbReference type="NCBI Taxonomy" id="694270"/>
    <lineage>
        <taxon>Eukaryota</taxon>
        <taxon>Fungi</taxon>
        <taxon>Dikarya</taxon>
        <taxon>Ascomycota</taxon>
        <taxon>Pezizomycotina</taxon>
        <taxon>Sordariomycetes</taxon>
        <taxon>Hypocreomycetidae</taxon>
        <taxon>Hypocreales</taxon>
        <taxon>Nectriaceae</taxon>
        <taxon>Fusarium</taxon>
    </lineage>
</organism>
<dbReference type="InterPro" id="IPR011701">
    <property type="entry name" value="MFS"/>
</dbReference>
<dbReference type="PROSITE" id="PS00122">
    <property type="entry name" value="CARBOXYLESTERASE_B_1"/>
    <property type="match status" value="1"/>
</dbReference>
<feature type="transmembrane region" description="Helical" evidence="11">
    <location>
        <begin position="196"/>
        <end position="220"/>
    </location>
</feature>
<feature type="transmembrane region" description="Helical" evidence="11">
    <location>
        <begin position="341"/>
        <end position="360"/>
    </location>
</feature>
<dbReference type="PROSITE" id="PS50850">
    <property type="entry name" value="MFS"/>
    <property type="match status" value="1"/>
</dbReference>
<reference evidence="13 14" key="1">
    <citation type="journal article" date="2018" name="PLoS Pathog.">
        <title>Evolution of structural diversity of trichothecenes, a family of toxins produced by plant pathogenic and entomopathogenic fungi.</title>
        <authorList>
            <person name="Proctor R.H."/>
            <person name="McCormick S.P."/>
            <person name="Kim H.S."/>
            <person name="Cardoza R.E."/>
            <person name="Stanley A.M."/>
            <person name="Lindo L."/>
            <person name="Kelly A."/>
            <person name="Brown D.W."/>
            <person name="Lee T."/>
            <person name="Vaughan M.M."/>
            <person name="Alexander N.J."/>
            <person name="Busman M."/>
            <person name="Gutierrez S."/>
        </authorList>
    </citation>
    <scope>NUCLEOTIDE SEQUENCE [LARGE SCALE GENOMIC DNA]</scope>
    <source>
        <strain evidence="13 14">NRRL 20695</strain>
    </source>
</reference>
<keyword evidence="6" id="KW-0378">Hydrolase</keyword>
<dbReference type="GO" id="GO:0016787">
    <property type="term" value="F:hydrolase activity"/>
    <property type="evidence" value="ECO:0007669"/>
    <property type="project" value="UniProtKB-KW"/>
</dbReference>
<dbReference type="PANTHER" id="PTHR23502:SF186">
    <property type="entry name" value="MAJOR FACILITATOR SUPERFAMILY (MFS) PROFILE DOMAIN-CONTAINING PROTEIN"/>
    <property type="match status" value="1"/>
</dbReference>
<evidence type="ECO:0000256" key="10">
    <source>
        <dbReference type="ARBA" id="ARBA00038459"/>
    </source>
</evidence>
<dbReference type="SUPFAM" id="SSF103473">
    <property type="entry name" value="MFS general substrate transporter"/>
    <property type="match status" value="1"/>
</dbReference>
<keyword evidence="14" id="KW-1185">Reference proteome</keyword>
<keyword evidence="3" id="KW-0813">Transport</keyword>
<dbReference type="InterPro" id="IPR019826">
    <property type="entry name" value="Carboxylesterase_B_AS"/>
</dbReference>
<feature type="transmembrane region" description="Helical" evidence="11">
    <location>
        <begin position="475"/>
        <end position="495"/>
    </location>
</feature>
<dbReference type="Gene3D" id="1.20.1250.20">
    <property type="entry name" value="MFS general substrate transporter like domains"/>
    <property type="match status" value="1"/>
</dbReference>
<gene>
    <name evidence="13" type="ORF">FLONG3_4661</name>
</gene>
<dbReference type="InterPro" id="IPR020846">
    <property type="entry name" value="MFS_dom"/>
</dbReference>
<comment type="similarity">
    <text evidence="10">Belongs to the major facilitator superfamily. DHA1 family. Polyamines/proton antiporter (TC 2.A.1.2.16) subfamily.</text>
</comment>
<evidence type="ECO:0000256" key="8">
    <source>
        <dbReference type="ARBA" id="ARBA00023136"/>
    </source>
</evidence>
<dbReference type="SUPFAM" id="SSF53474">
    <property type="entry name" value="alpha/beta-Hydrolases"/>
    <property type="match status" value="1"/>
</dbReference>
<evidence type="ECO:0000256" key="9">
    <source>
        <dbReference type="ARBA" id="ARBA00023180"/>
    </source>
</evidence>
<feature type="transmembrane region" description="Helical" evidence="11">
    <location>
        <begin position="381"/>
        <end position="401"/>
    </location>
</feature>
<evidence type="ECO:0000256" key="2">
    <source>
        <dbReference type="ARBA" id="ARBA00005964"/>
    </source>
</evidence>
<comment type="subcellular location">
    <subcellularLocation>
        <location evidence="1">Cell membrane</location>
        <topology evidence="1">Multi-pass membrane protein</topology>
    </subcellularLocation>
</comment>
<evidence type="ECO:0000256" key="3">
    <source>
        <dbReference type="ARBA" id="ARBA00022448"/>
    </source>
</evidence>
<comment type="similarity">
    <text evidence="2">Belongs to the type-B carboxylesterase/lipase family.</text>
</comment>
<evidence type="ECO:0000313" key="14">
    <source>
        <dbReference type="Proteomes" id="UP000266234"/>
    </source>
</evidence>
<dbReference type="GO" id="GO:0005886">
    <property type="term" value="C:plasma membrane"/>
    <property type="evidence" value="ECO:0007669"/>
    <property type="project" value="UniProtKB-SubCell"/>
</dbReference>
<dbReference type="FunFam" id="1.20.1250.20:FF:000266">
    <property type="entry name" value="MFS multidrug transporter, putative"/>
    <property type="match status" value="1"/>
</dbReference>
<dbReference type="InterPro" id="IPR036259">
    <property type="entry name" value="MFS_trans_sf"/>
</dbReference>
<keyword evidence="7 11" id="KW-1133">Transmembrane helix</keyword>
<keyword evidence="8 11" id="KW-0472">Membrane</keyword>
<name>A0A395SY76_9HYPO</name>
<evidence type="ECO:0000256" key="6">
    <source>
        <dbReference type="ARBA" id="ARBA00022801"/>
    </source>
</evidence>
<evidence type="ECO:0000256" key="11">
    <source>
        <dbReference type="SAM" id="Phobius"/>
    </source>
</evidence>
<feature type="transmembrane region" description="Helical" evidence="11">
    <location>
        <begin position="438"/>
        <end position="463"/>
    </location>
</feature>
<evidence type="ECO:0000256" key="5">
    <source>
        <dbReference type="ARBA" id="ARBA00022692"/>
    </source>
</evidence>
<dbReference type="STRING" id="694270.A0A395SY76"/>
<keyword evidence="5 11" id="KW-0812">Transmembrane</keyword>
<keyword evidence="9" id="KW-0325">Glycoprotein</keyword>